<feature type="region of interest" description="Disordered" evidence="1">
    <location>
        <begin position="366"/>
        <end position="386"/>
    </location>
</feature>
<sequence length="515" mass="54347">MTNARTETPPAKSAYPDLVRMAYFVLPGKGKRVYRLAIARRIVDGTARGARDRSAAGLARRRTRVLRRALRPSRRLQIGLGPWLRALPARLPDPALTAALCRLAPHVRVAYVLRYVEGLPRYEIRDQLIELGVRDPWSAIRAAEAVRVPAPRGADRFDAEALRPVRTRSVLPLATAAVLTAGLVGALVATEHGDSRERPARAPRLVSADPGAWTRGARTLDAWPARGDLAGDRGFTGRAAAAWAAAPAARRAAGGTAQLLYAGRLDGTAVAVLRRGDRLARYTPGGLEVTAAGSGPSAPIALGGGRYLLAPWEPRPETLGGDALPVSGGVTAPVRAGTDCGRGPLFHLGSRTVGDLGGPRAADLAYHTPSWRPGEPERPARLGKGARATWKKVACATPRQERPVAAATAHAFWSGRLPHGGPSADWVCARLAYADGGTAAQAVLLGSGEHPTGACDPARPVGGTWWRAPSDRWYYVAAAGRGLVPHADGVRRSTTRKGLLVGTGTPRTPVALTAR</sequence>
<reference evidence="2 3" key="1">
    <citation type="submission" date="2017-06" db="EMBL/GenBank/DDBJ databases">
        <authorList>
            <person name="Kim H.J."/>
            <person name="Triplett B.A."/>
        </authorList>
    </citation>
    <scope>NUCLEOTIDE SEQUENCE [LARGE SCALE GENOMIC DNA]</scope>
    <source>
        <strain evidence="2 3">DSM 44715</strain>
    </source>
</reference>
<accession>A0A239H7M7</accession>
<proteinExistence type="predicted"/>
<organism evidence="2 3">
    <name type="scientific">Actinomadura meyerae</name>
    <dbReference type="NCBI Taxonomy" id="240840"/>
    <lineage>
        <taxon>Bacteria</taxon>
        <taxon>Bacillati</taxon>
        <taxon>Actinomycetota</taxon>
        <taxon>Actinomycetes</taxon>
        <taxon>Streptosporangiales</taxon>
        <taxon>Thermomonosporaceae</taxon>
        <taxon>Actinomadura</taxon>
    </lineage>
</organism>
<evidence type="ECO:0000313" key="2">
    <source>
        <dbReference type="EMBL" id="SNS77242.1"/>
    </source>
</evidence>
<protein>
    <recommendedName>
        <fullName evidence="4">DNA-directed RNA polymerase specialized sigma subunit, sigma24 family</fullName>
    </recommendedName>
</protein>
<dbReference type="AlphaFoldDB" id="A0A239H7M7"/>
<evidence type="ECO:0000256" key="1">
    <source>
        <dbReference type="SAM" id="MobiDB-lite"/>
    </source>
</evidence>
<keyword evidence="3" id="KW-1185">Reference proteome</keyword>
<dbReference type="EMBL" id="FZOR01000009">
    <property type="protein sequence ID" value="SNS77242.1"/>
    <property type="molecule type" value="Genomic_DNA"/>
</dbReference>
<evidence type="ECO:0008006" key="4">
    <source>
        <dbReference type="Google" id="ProtNLM"/>
    </source>
</evidence>
<dbReference type="Proteomes" id="UP000198318">
    <property type="component" value="Unassembled WGS sequence"/>
</dbReference>
<name>A0A239H7M7_9ACTN</name>
<evidence type="ECO:0000313" key="3">
    <source>
        <dbReference type="Proteomes" id="UP000198318"/>
    </source>
</evidence>
<gene>
    <name evidence="2" type="ORF">SAMN05443665_100931</name>
</gene>